<evidence type="ECO:0000256" key="1">
    <source>
        <dbReference type="SAM" id="MobiDB-lite"/>
    </source>
</evidence>
<dbReference type="EMBL" id="LAZR01000008">
    <property type="protein sequence ID" value="KKO09027.1"/>
    <property type="molecule type" value="Genomic_DNA"/>
</dbReference>
<dbReference type="Gene3D" id="2.60.120.10">
    <property type="entry name" value="Jelly Rolls"/>
    <property type="match status" value="1"/>
</dbReference>
<dbReference type="CDD" id="cd06981">
    <property type="entry name" value="cupin_reut_a1446"/>
    <property type="match status" value="1"/>
</dbReference>
<dbReference type="InterPro" id="IPR014710">
    <property type="entry name" value="RmlC-like_jellyroll"/>
</dbReference>
<comment type="caution">
    <text evidence="3">The sequence shown here is derived from an EMBL/GenBank/DDBJ whole genome shotgun (WGS) entry which is preliminary data.</text>
</comment>
<feature type="region of interest" description="Disordered" evidence="1">
    <location>
        <begin position="1"/>
        <end position="21"/>
    </location>
</feature>
<sequence length="112" mass="12720">MTEFDSGNIFSGLPGTPQPEELSQMLAGHLSNGVKIERIVSRGHVTPDDEWYDQAQHEWVMVLQGEAVIAFDDERDDIRLRPGDYVNIPAHCRHRVAWTTPDADTVWLAVFF</sequence>
<accession>A0A0F9YAH0</accession>
<dbReference type="AlphaFoldDB" id="A0A0F9YAH0"/>
<dbReference type="InterPro" id="IPR013096">
    <property type="entry name" value="Cupin_2"/>
</dbReference>
<organism evidence="3">
    <name type="scientific">marine sediment metagenome</name>
    <dbReference type="NCBI Taxonomy" id="412755"/>
    <lineage>
        <taxon>unclassified sequences</taxon>
        <taxon>metagenomes</taxon>
        <taxon>ecological metagenomes</taxon>
    </lineage>
</organism>
<dbReference type="Pfam" id="PF07883">
    <property type="entry name" value="Cupin_2"/>
    <property type="match status" value="1"/>
</dbReference>
<evidence type="ECO:0000259" key="2">
    <source>
        <dbReference type="Pfam" id="PF07883"/>
    </source>
</evidence>
<feature type="domain" description="Cupin type-2" evidence="2">
    <location>
        <begin position="54"/>
        <end position="111"/>
    </location>
</feature>
<name>A0A0F9YAH0_9ZZZZ</name>
<reference evidence="3" key="1">
    <citation type="journal article" date="2015" name="Nature">
        <title>Complex archaea that bridge the gap between prokaryotes and eukaryotes.</title>
        <authorList>
            <person name="Spang A."/>
            <person name="Saw J.H."/>
            <person name="Jorgensen S.L."/>
            <person name="Zaremba-Niedzwiedzka K."/>
            <person name="Martijn J."/>
            <person name="Lind A.E."/>
            <person name="van Eijk R."/>
            <person name="Schleper C."/>
            <person name="Guy L."/>
            <person name="Ettema T.J."/>
        </authorList>
    </citation>
    <scope>NUCLEOTIDE SEQUENCE</scope>
</reference>
<dbReference type="InterPro" id="IPR011051">
    <property type="entry name" value="RmlC_Cupin_sf"/>
</dbReference>
<proteinExistence type="predicted"/>
<dbReference type="SUPFAM" id="SSF51182">
    <property type="entry name" value="RmlC-like cupins"/>
    <property type="match status" value="1"/>
</dbReference>
<protein>
    <recommendedName>
        <fullName evidence="2">Cupin type-2 domain-containing protein</fullName>
    </recommendedName>
</protein>
<evidence type="ECO:0000313" key="3">
    <source>
        <dbReference type="EMBL" id="KKO09027.1"/>
    </source>
</evidence>
<gene>
    <name evidence="3" type="ORF">LCGC14_0041460</name>
</gene>